<proteinExistence type="predicted"/>
<accession>A0A0A9DVJ5</accession>
<dbReference type="AlphaFoldDB" id="A0A0A9DVJ5"/>
<reference evidence="1" key="1">
    <citation type="submission" date="2014-09" db="EMBL/GenBank/DDBJ databases">
        <authorList>
            <person name="Magalhaes I.L.F."/>
            <person name="Oliveira U."/>
            <person name="Santos F.R."/>
            <person name="Vidigal T.H.D.A."/>
            <person name="Brescovit A.D."/>
            <person name="Santos A.J."/>
        </authorList>
    </citation>
    <scope>NUCLEOTIDE SEQUENCE</scope>
    <source>
        <tissue evidence="1">Shoot tissue taken approximately 20 cm above the soil surface</tissue>
    </source>
</reference>
<evidence type="ECO:0000313" key="1">
    <source>
        <dbReference type="EMBL" id="JAD91836.1"/>
    </source>
</evidence>
<dbReference type="EMBL" id="GBRH01206059">
    <property type="protein sequence ID" value="JAD91836.1"/>
    <property type="molecule type" value="Transcribed_RNA"/>
</dbReference>
<reference evidence="1" key="2">
    <citation type="journal article" date="2015" name="Data Brief">
        <title>Shoot transcriptome of the giant reed, Arundo donax.</title>
        <authorList>
            <person name="Barrero R.A."/>
            <person name="Guerrero F.D."/>
            <person name="Moolhuijzen P."/>
            <person name="Goolsby J.A."/>
            <person name="Tidwell J."/>
            <person name="Bellgard S.E."/>
            <person name="Bellgard M.I."/>
        </authorList>
    </citation>
    <scope>NUCLEOTIDE SEQUENCE</scope>
    <source>
        <tissue evidence="1">Shoot tissue taken approximately 20 cm above the soil surface</tissue>
    </source>
</reference>
<sequence>MAKTMDESFKFLQITHLSRCCMGIYIVNVFLRYTCIF</sequence>
<name>A0A0A9DVJ5_ARUDO</name>
<protein>
    <submittedName>
        <fullName evidence="1">Pco121523</fullName>
    </submittedName>
</protein>
<organism evidence="1">
    <name type="scientific">Arundo donax</name>
    <name type="common">Giant reed</name>
    <name type="synonym">Donax arundinaceus</name>
    <dbReference type="NCBI Taxonomy" id="35708"/>
    <lineage>
        <taxon>Eukaryota</taxon>
        <taxon>Viridiplantae</taxon>
        <taxon>Streptophyta</taxon>
        <taxon>Embryophyta</taxon>
        <taxon>Tracheophyta</taxon>
        <taxon>Spermatophyta</taxon>
        <taxon>Magnoliopsida</taxon>
        <taxon>Liliopsida</taxon>
        <taxon>Poales</taxon>
        <taxon>Poaceae</taxon>
        <taxon>PACMAD clade</taxon>
        <taxon>Arundinoideae</taxon>
        <taxon>Arundineae</taxon>
        <taxon>Arundo</taxon>
    </lineage>
</organism>